<accession>A0AAV9SSN7</accession>
<proteinExistence type="predicted"/>
<sequence length="300" mass="34237">MLERRCLLNLIDISNHRTLSQAVHAVELSVHHLIRPTEYRSENDLRADCIYHLEDEAERIRRGQRIDHHDVQDREESPCPDPESYQHCWEDGVDLLKKGLYAEYLFKALSDLPNCKTLGVSDDGQPWGAARLTRYLAIRPNRVITEVLPSSMVHAFAVVRLLIRAMIRTDAPLEKIYIDFGHSTEGCTSVVPCMLAIPPSLATQADRRPSTITALRLVINPDEDVDRSFWGALREDRSQPNWLSSFLSFIAILPALSDLSLIFNLADEVYLPELSKRLRVPRLQSLHLENLDWNAPGFLV</sequence>
<feature type="region of interest" description="Disordered" evidence="1">
    <location>
        <begin position="64"/>
        <end position="83"/>
    </location>
</feature>
<evidence type="ECO:0000313" key="3">
    <source>
        <dbReference type="Proteomes" id="UP001327957"/>
    </source>
</evidence>
<dbReference type="AlphaFoldDB" id="A0AAV9SSN7"/>
<evidence type="ECO:0000313" key="2">
    <source>
        <dbReference type="EMBL" id="KAK6206221.1"/>
    </source>
</evidence>
<dbReference type="EMBL" id="JASAOK010000056">
    <property type="protein sequence ID" value="KAK6206221.1"/>
    <property type="molecule type" value="Genomic_DNA"/>
</dbReference>
<reference evidence="2 3" key="1">
    <citation type="submission" date="2023-04" db="EMBL/GenBank/DDBJ databases">
        <title>Colletotrichum tabacum stain YC1 causing leaf anthracnose on Nicotiana tabacum(L.) cv.</title>
        <authorList>
            <person name="Ji Z."/>
            <person name="Wang M."/>
            <person name="Zhang J."/>
            <person name="Wang N."/>
            <person name="Zhou Z."/>
        </authorList>
    </citation>
    <scope>NUCLEOTIDE SEQUENCE [LARGE SCALE GENOMIC DNA]</scope>
    <source>
        <strain evidence="2 3">YC1</strain>
    </source>
</reference>
<protein>
    <recommendedName>
        <fullName evidence="4">F-box domain-containing protein</fullName>
    </recommendedName>
</protein>
<feature type="compositionally biased region" description="Basic and acidic residues" evidence="1">
    <location>
        <begin position="64"/>
        <end position="77"/>
    </location>
</feature>
<evidence type="ECO:0000256" key="1">
    <source>
        <dbReference type="SAM" id="MobiDB-lite"/>
    </source>
</evidence>
<comment type="caution">
    <text evidence="2">The sequence shown here is derived from an EMBL/GenBank/DDBJ whole genome shotgun (WGS) entry which is preliminary data.</text>
</comment>
<gene>
    <name evidence="2" type="ORF">QIS74_13640</name>
</gene>
<keyword evidence="3" id="KW-1185">Reference proteome</keyword>
<dbReference type="Proteomes" id="UP001327957">
    <property type="component" value="Unassembled WGS sequence"/>
</dbReference>
<organism evidence="2 3">
    <name type="scientific">Colletotrichum tabaci</name>
    <dbReference type="NCBI Taxonomy" id="1209068"/>
    <lineage>
        <taxon>Eukaryota</taxon>
        <taxon>Fungi</taxon>
        <taxon>Dikarya</taxon>
        <taxon>Ascomycota</taxon>
        <taxon>Pezizomycotina</taxon>
        <taxon>Sordariomycetes</taxon>
        <taxon>Hypocreomycetidae</taxon>
        <taxon>Glomerellales</taxon>
        <taxon>Glomerellaceae</taxon>
        <taxon>Colletotrichum</taxon>
        <taxon>Colletotrichum destructivum species complex</taxon>
    </lineage>
</organism>
<name>A0AAV9SSN7_9PEZI</name>
<evidence type="ECO:0008006" key="4">
    <source>
        <dbReference type="Google" id="ProtNLM"/>
    </source>
</evidence>